<dbReference type="RefSeq" id="WP_163881647.1">
    <property type="nucleotide sequence ID" value="NZ_WUEP01000021.1"/>
</dbReference>
<evidence type="ECO:0000313" key="2">
    <source>
        <dbReference type="Proteomes" id="UP000468864"/>
    </source>
</evidence>
<name>A0A6N9ZLD7_9HYPH</name>
<reference evidence="1 2" key="1">
    <citation type="submission" date="2019-12" db="EMBL/GenBank/DDBJ databases">
        <title>Rhizobium genotypes associated with high levels of biological nitrogen fixation by grain legumes in a temperate-maritime cropping system.</title>
        <authorList>
            <person name="Maluk M."/>
            <person name="Francesc Ferrando Molina F."/>
            <person name="Lopez Del Egido L."/>
            <person name="Lafos M."/>
            <person name="Langarica-Fuentes A."/>
            <person name="Gebre Yohannes G."/>
            <person name="Young M.W."/>
            <person name="Martin P."/>
            <person name="Gantlett R."/>
            <person name="Kenicer G."/>
            <person name="Hawes C."/>
            <person name="Begg G.S."/>
            <person name="Quilliam R.S."/>
            <person name="Squire G.R."/>
            <person name="Poole P.S."/>
            <person name="Young P.W."/>
            <person name="Iannetta P.M."/>
            <person name="James E.K."/>
        </authorList>
    </citation>
    <scope>NUCLEOTIDE SEQUENCE [LARGE SCALE GENOMIC DNA]</scope>
    <source>
        <strain evidence="1 2">JHI2449</strain>
    </source>
</reference>
<dbReference type="EMBL" id="WUEP01000021">
    <property type="protein sequence ID" value="NEH94242.1"/>
    <property type="molecule type" value="Genomic_DNA"/>
</dbReference>
<accession>A0A6N9ZLD7</accession>
<sequence length="74" mass="8390">MNANIKRYPDRLRGSRRFQRILSGTAGREETIWSNLMFLRAIGVLEAALSGFDKLPLPGMPETRLRDFLTAAKP</sequence>
<proteinExistence type="predicted"/>
<gene>
    <name evidence="1" type="ORF">GR206_25005</name>
</gene>
<protein>
    <submittedName>
        <fullName evidence="1">Uncharacterized protein</fullName>
    </submittedName>
</protein>
<dbReference type="AlphaFoldDB" id="A0A6N9ZLD7"/>
<comment type="caution">
    <text evidence="1">The sequence shown here is derived from an EMBL/GenBank/DDBJ whole genome shotgun (WGS) entry which is preliminary data.</text>
</comment>
<evidence type="ECO:0000313" key="1">
    <source>
        <dbReference type="EMBL" id="NEH94242.1"/>
    </source>
</evidence>
<organism evidence="1 2">
    <name type="scientific">Rhizobium laguerreae</name>
    <dbReference type="NCBI Taxonomy" id="1076926"/>
    <lineage>
        <taxon>Bacteria</taxon>
        <taxon>Pseudomonadati</taxon>
        <taxon>Pseudomonadota</taxon>
        <taxon>Alphaproteobacteria</taxon>
        <taxon>Hyphomicrobiales</taxon>
        <taxon>Rhizobiaceae</taxon>
        <taxon>Rhizobium/Agrobacterium group</taxon>
        <taxon>Rhizobium</taxon>
    </lineage>
</organism>
<dbReference type="Proteomes" id="UP000468864">
    <property type="component" value="Unassembled WGS sequence"/>
</dbReference>